<gene>
    <name evidence="1" type="ORF">CTI12_AA565450</name>
</gene>
<dbReference type="OrthoDB" id="2020644at2759"/>
<dbReference type="AlphaFoldDB" id="A0A2U1KTT2"/>
<organism evidence="1 2">
    <name type="scientific">Artemisia annua</name>
    <name type="common">Sweet wormwood</name>
    <dbReference type="NCBI Taxonomy" id="35608"/>
    <lineage>
        <taxon>Eukaryota</taxon>
        <taxon>Viridiplantae</taxon>
        <taxon>Streptophyta</taxon>
        <taxon>Embryophyta</taxon>
        <taxon>Tracheophyta</taxon>
        <taxon>Spermatophyta</taxon>
        <taxon>Magnoliopsida</taxon>
        <taxon>eudicotyledons</taxon>
        <taxon>Gunneridae</taxon>
        <taxon>Pentapetalae</taxon>
        <taxon>asterids</taxon>
        <taxon>campanulids</taxon>
        <taxon>Asterales</taxon>
        <taxon>Asteraceae</taxon>
        <taxon>Asteroideae</taxon>
        <taxon>Anthemideae</taxon>
        <taxon>Artemisiinae</taxon>
        <taxon>Artemisia</taxon>
    </lineage>
</organism>
<keyword evidence="2" id="KW-1185">Reference proteome</keyword>
<accession>A0A2U1KTT2</accession>
<evidence type="ECO:0000313" key="1">
    <source>
        <dbReference type="EMBL" id="PWA40156.1"/>
    </source>
</evidence>
<dbReference type="PANTHER" id="PTHR35766">
    <property type="entry name" value="OS08G0543600 PROTEIN"/>
    <property type="match status" value="1"/>
</dbReference>
<dbReference type="STRING" id="35608.A0A2U1KTT2"/>
<reference evidence="1 2" key="1">
    <citation type="journal article" date="2018" name="Mol. Plant">
        <title>The genome of Artemisia annua provides insight into the evolution of Asteraceae family and artemisinin biosynthesis.</title>
        <authorList>
            <person name="Shen Q."/>
            <person name="Zhang L."/>
            <person name="Liao Z."/>
            <person name="Wang S."/>
            <person name="Yan T."/>
            <person name="Shi P."/>
            <person name="Liu M."/>
            <person name="Fu X."/>
            <person name="Pan Q."/>
            <person name="Wang Y."/>
            <person name="Lv Z."/>
            <person name="Lu X."/>
            <person name="Zhang F."/>
            <person name="Jiang W."/>
            <person name="Ma Y."/>
            <person name="Chen M."/>
            <person name="Hao X."/>
            <person name="Li L."/>
            <person name="Tang Y."/>
            <person name="Lv G."/>
            <person name="Zhou Y."/>
            <person name="Sun X."/>
            <person name="Brodelius P.E."/>
            <person name="Rose J.K.C."/>
            <person name="Tang K."/>
        </authorList>
    </citation>
    <scope>NUCLEOTIDE SEQUENCE [LARGE SCALE GENOMIC DNA]</scope>
    <source>
        <strain evidence="2">cv. Huhao1</strain>
        <tissue evidence="1">Leaf</tissue>
    </source>
</reference>
<dbReference type="PANTHER" id="PTHR35766:SF1">
    <property type="entry name" value="OS08G0543600 PROTEIN"/>
    <property type="match status" value="1"/>
</dbReference>
<dbReference type="EMBL" id="PKPP01014012">
    <property type="protein sequence ID" value="PWA40156.1"/>
    <property type="molecule type" value="Genomic_DNA"/>
</dbReference>
<dbReference type="Gene3D" id="3.90.226.10">
    <property type="entry name" value="2-enoyl-CoA Hydratase, Chain A, domain 1"/>
    <property type="match status" value="1"/>
</dbReference>
<dbReference type="Proteomes" id="UP000245207">
    <property type="component" value="Unassembled WGS sequence"/>
</dbReference>
<evidence type="ECO:0000313" key="2">
    <source>
        <dbReference type="Proteomes" id="UP000245207"/>
    </source>
</evidence>
<sequence length="230" mass="26519">MVAAASIQVQEYQYSNDREYLLLTGAWLNGAEMLALGLGTHFIPTQMLPVLSISFSTADGHCQRCADACSYLSAITSYKVAGSSGDAQKLLDNPSTTQHLHERDMAIMELQRTFDDKEKELHANKPDHEALCAMFISFFFIYMKQHLHERDMAIMELQRTFDDKEKELHANKPDHEAEHFLLVQNKELASFRREHDTSEAKRAQRLQKIHDLQENVQEKEPIFYISVCLW</sequence>
<protein>
    <submittedName>
        <fullName evidence="1">Uncharacterized protein</fullName>
    </submittedName>
</protein>
<proteinExistence type="predicted"/>
<comment type="caution">
    <text evidence="1">The sequence shown here is derived from an EMBL/GenBank/DDBJ whole genome shotgun (WGS) entry which is preliminary data.</text>
</comment>
<name>A0A2U1KTT2_ARTAN</name>